<protein>
    <submittedName>
        <fullName evidence="5">Acid protease</fullName>
    </submittedName>
</protein>
<feature type="compositionally biased region" description="Low complexity" evidence="2">
    <location>
        <begin position="178"/>
        <end position="197"/>
    </location>
</feature>
<dbReference type="GeneID" id="37033998"/>
<feature type="compositionally biased region" description="Acidic residues" evidence="2">
    <location>
        <begin position="207"/>
        <end position="219"/>
    </location>
</feature>
<dbReference type="Proteomes" id="UP000245783">
    <property type="component" value="Unassembled WGS sequence"/>
</dbReference>
<evidence type="ECO:0000313" key="6">
    <source>
        <dbReference type="Proteomes" id="UP000245783"/>
    </source>
</evidence>
<evidence type="ECO:0000256" key="1">
    <source>
        <dbReference type="ARBA" id="ARBA00007447"/>
    </source>
</evidence>
<dbReference type="PANTHER" id="PTHR47966">
    <property type="entry name" value="BETA-SITE APP-CLEAVING ENZYME, ISOFORM A-RELATED"/>
    <property type="match status" value="1"/>
</dbReference>
<name>A0A316W8R0_9BASI</name>
<dbReference type="InterPro" id="IPR034164">
    <property type="entry name" value="Pepsin-like_dom"/>
</dbReference>
<dbReference type="PRINTS" id="PR00792">
    <property type="entry name" value="PEPSIN"/>
</dbReference>
<accession>A0A316W8R0</accession>
<dbReference type="GO" id="GO:0006508">
    <property type="term" value="P:proteolysis"/>
    <property type="evidence" value="ECO:0007669"/>
    <property type="project" value="UniProtKB-KW"/>
</dbReference>
<dbReference type="InterPro" id="IPR021109">
    <property type="entry name" value="Peptidase_aspartic_dom_sf"/>
</dbReference>
<feature type="chain" id="PRO_5016353391" evidence="3">
    <location>
        <begin position="29"/>
        <end position="700"/>
    </location>
</feature>
<feature type="region of interest" description="Disordered" evidence="2">
    <location>
        <begin position="50"/>
        <end position="102"/>
    </location>
</feature>
<dbReference type="PROSITE" id="PS51767">
    <property type="entry name" value="PEPTIDASE_A1"/>
    <property type="match status" value="1"/>
</dbReference>
<dbReference type="CDD" id="cd05471">
    <property type="entry name" value="pepsin_like"/>
    <property type="match status" value="1"/>
</dbReference>
<gene>
    <name evidence="5" type="ORF">IE81DRAFT_296063</name>
</gene>
<evidence type="ECO:0000256" key="2">
    <source>
        <dbReference type="SAM" id="MobiDB-lite"/>
    </source>
</evidence>
<dbReference type="InterPro" id="IPR033121">
    <property type="entry name" value="PEPTIDASE_A1"/>
</dbReference>
<feature type="domain" description="Peptidase A1" evidence="4">
    <location>
        <begin position="116"/>
        <end position="556"/>
    </location>
</feature>
<dbReference type="AlphaFoldDB" id="A0A316W8R0"/>
<reference evidence="5 6" key="1">
    <citation type="journal article" date="2018" name="Mol. Biol. Evol.">
        <title>Broad Genomic Sampling Reveals a Smut Pathogenic Ancestry of the Fungal Clade Ustilaginomycotina.</title>
        <authorList>
            <person name="Kijpornyongpan T."/>
            <person name="Mondo S.J."/>
            <person name="Barry K."/>
            <person name="Sandor L."/>
            <person name="Lee J."/>
            <person name="Lipzen A."/>
            <person name="Pangilinan J."/>
            <person name="LaButti K."/>
            <person name="Hainaut M."/>
            <person name="Henrissat B."/>
            <person name="Grigoriev I.V."/>
            <person name="Spatafora J.W."/>
            <person name="Aime M.C."/>
        </authorList>
    </citation>
    <scope>NUCLEOTIDE SEQUENCE [LARGE SCALE GENOMIC DNA]</scope>
    <source>
        <strain evidence="5 6">MCA 4658</strain>
    </source>
</reference>
<dbReference type="Gene3D" id="2.40.70.10">
    <property type="entry name" value="Acid Proteases"/>
    <property type="match status" value="3"/>
</dbReference>
<dbReference type="OrthoDB" id="771136at2759"/>
<keyword evidence="3" id="KW-0732">Signal</keyword>
<dbReference type="SUPFAM" id="SSF50630">
    <property type="entry name" value="Acid proteases"/>
    <property type="match status" value="1"/>
</dbReference>
<keyword evidence="6" id="KW-1185">Reference proteome</keyword>
<dbReference type="InParanoid" id="A0A316W8R0"/>
<dbReference type="GO" id="GO:0004190">
    <property type="term" value="F:aspartic-type endopeptidase activity"/>
    <property type="evidence" value="ECO:0007669"/>
    <property type="project" value="InterPro"/>
</dbReference>
<keyword evidence="5" id="KW-0378">Hydrolase</keyword>
<dbReference type="PANTHER" id="PTHR47966:SF74">
    <property type="entry name" value="AGR407CP"/>
    <property type="match status" value="1"/>
</dbReference>
<feature type="region of interest" description="Disordered" evidence="2">
    <location>
        <begin position="178"/>
        <end position="228"/>
    </location>
</feature>
<keyword evidence="5" id="KW-0645">Protease</keyword>
<dbReference type="STRING" id="1522189.A0A316W8R0"/>
<dbReference type="InterPro" id="IPR001461">
    <property type="entry name" value="Aspartic_peptidase_A1"/>
</dbReference>
<sequence>MIASSKRSQLYGACLLAAISLLAGRASSESPAPSYFLDEALIKRDSIPGLRAPSPHVDLRPPRHARHGSWENAVKRSQQRAERRRRVGAASRDRPSSSDVNMNDKVQELGHLGDAYNAPVNMSNPAQLVFVELDTGSADLWVVSSSCNNQQCQAQDLFKFDETASGTYRQLAVGSSVNVNTTSGSTSTASNGTLSNGEQRAARAESEDAPTGDRDDEGSESVQRRAPNRRPGLGLLRMFAAAPSSSGNAVPFSITYDSTETATGVLGVENITLANLGVSQQIFGLVNSTNITLQEQGISGVLGLGFTRSSAIARSLFNVTEQVQGKSTPLMTSLITSSDVSYPLFSLALNQSGGRLTVGAIDTAYLPDKQARLDVAWYDVVPFPSGNRAAPETSLPNQEARVLGSYAYWALRLTGAGVNGTSVDISPTYSQVGTDPIALIDSGTLGIVGPFDAVGRLFDQIFGARYVGDGRWIVPCDTTVRMHFSFGPQRNFTLLPSDYLIGPAVGNPYLCLAWPAAVPASPDGVDWILGQAFMRAQYSIFSLGIEGTEPPKIGFYPFRASPSAESSSLYAPEPTASLSSFLSSIATPIATTLPNSIVPLLAPTSTASYIFLNATQTPSLGLLPTLGAGSRSYSALISQVTGNEVPVIANDSRQVIPAPPNPAATGKKDGASRSAKLDLQLQLLCVAVVLMTSTVLLLLD</sequence>
<proteinExistence type="inferred from homology"/>
<dbReference type="Pfam" id="PF00026">
    <property type="entry name" value="Asp"/>
    <property type="match status" value="2"/>
</dbReference>
<comment type="similarity">
    <text evidence="1">Belongs to the peptidase A1 family.</text>
</comment>
<organism evidence="5 6">
    <name type="scientific">Ceraceosorus guamensis</name>
    <dbReference type="NCBI Taxonomy" id="1522189"/>
    <lineage>
        <taxon>Eukaryota</taxon>
        <taxon>Fungi</taxon>
        <taxon>Dikarya</taxon>
        <taxon>Basidiomycota</taxon>
        <taxon>Ustilaginomycotina</taxon>
        <taxon>Exobasidiomycetes</taxon>
        <taxon>Ceraceosorales</taxon>
        <taxon>Ceraceosoraceae</taxon>
        <taxon>Ceraceosorus</taxon>
    </lineage>
</organism>
<dbReference type="RefSeq" id="XP_025373382.1">
    <property type="nucleotide sequence ID" value="XM_025512128.1"/>
</dbReference>
<evidence type="ECO:0000256" key="3">
    <source>
        <dbReference type="SAM" id="SignalP"/>
    </source>
</evidence>
<evidence type="ECO:0000259" key="4">
    <source>
        <dbReference type="PROSITE" id="PS51767"/>
    </source>
</evidence>
<evidence type="ECO:0000313" key="5">
    <source>
        <dbReference type="EMBL" id="PWN46222.1"/>
    </source>
</evidence>
<feature type="signal peptide" evidence="3">
    <location>
        <begin position="1"/>
        <end position="28"/>
    </location>
</feature>
<dbReference type="EMBL" id="KZ819351">
    <property type="protein sequence ID" value="PWN46222.1"/>
    <property type="molecule type" value="Genomic_DNA"/>
</dbReference>